<proteinExistence type="predicted"/>
<evidence type="ECO:0000313" key="2">
    <source>
        <dbReference type="Proteomes" id="UP001596001"/>
    </source>
</evidence>
<accession>A0ABV9Q913</accession>
<dbReference type="EMBL" id="JBHSHJ010000001">
    <property type="protein sequence ID" value="MFC4787533.1"/>
    <property type="molecule type" value="Genomic_DNA"/>
</dbReference>
<dbReference type="InterPro" id="IPR029044">
    <property type="entry name" value="Nucleotide-diphossugar_trans"/>
</dbReference>
<dbReference type="Proteomes" id="UP001596001">
    <property type="component" value="Unassembled WGS sequence"/>
</dbReference>
<evidence type="ECO:0000313" key="1">
    <source>
        <dbReference type="EMBL" id="MFC4787533.1"/>
    </source>
</evidence>
<name>A0ABV9Q913_9BURK</name>
<sequence length="244" mass="26378">MSELLFVSCLSNWQVAQDCLLASPCLQPGGHPLVMRWNARSAAEALNSVLDSQPPQRWAVWLHQDVRLPAGWDQQFISGVAAAEAQLGPLAVVGAYGLRGVGAQAQRAGHVLDRGQLLHEPAPLPCLVDSLDELLFAVRTNCGLRLDPALGFDFYATDLVLQAQAMGLQCAVVDAYCEHWSGTPSQGEVSDHLVQRISTSAQAFEQKWIARLPITTPCFDIAQPGDTLAFLEAARRLPPPAQGH</sequence>
<protein>
    <recommendedName>
        <fullName evidence="3">Glycosyltransferase</fullName>
    </recommendedName>
</protein>
<reference evidence="2" key="1">
    <citation type="journal article" date="2019" name="Int. J. Syst. Evol. Microbiol.">
        <title>The Global Catalogue of Microorganisms (GCM) 10K type strain sequencing project: providing services to taxonomists for standard genome sequencing and annotation.</title>
        <authorList>
            <consortium name="The Broad Institute Genomics Platform"/>
            <consortium name="The Broad Institute Genome Sequencing Center for Infectious Disease"/>
            <person name="Wu L."/>
            <person name="Ma J."/>
        </authorList>
    </citation>
    <scope>NUCLEOTIDE SEQUENCE [LARGE SCALE GENOMIC DNA]</scope>
    <source>
        <strain evidence="2">CCUG 49452</strain>
    </source>
</reference>
<keyword evidence="2" id="KW-1185">Reference proteome</keyword>
<comment type="caution">
    <text evidence="1">The sequence shown here is derived from an EMBL/GenBank/DDBJ whole genome shotgun (WGS) entry which is preliminary data.</text>
</comment>
<evidence type="ECO:0008006" key="3">
    <source>
        <dbReference type="Google" id="ProtNLM"/>
    </source>
</evidence>
<dbReference type="RefSeq" id="WP_382429073.1">
    <property type="nucleotide sequence ID" value="NZ_JBHSHJ010000001.1"/>
</dbReference>
<organism evidence="1 2">
    <name type="scientific">Giesbergeria sinuosa</name>
    <dbReference type="NCBI Taxonomy" id="80883"/>
    <lineage>
        <taxon>Bacteria</taxon>
        <taxon>Pseudomonadati</taxon>
        <taxon>Pseudomonadota</taxon>
        <taxon>Betaproteobacteria</taxon>
        <taxon>Burkholderiales</taxon>
        <taxon>Comamonadaceae</taxon>
        <taxon>Giesbergeria</taxon>
    </lineage>
</organism>
<dbReference type="Gene3D" id="3.90.550.10">
    <property type="entry name" value="Spore Coat Polysaccharide Biosynthesis Protein SpsA, Chain A"/>
    <property type="match status" value="1"/>
</dbReference>
<gene>
    <name evidence="1" type="ORF">ACFO6X_00795</name>
</gene>